<dbReference type="OrthoDB" id="6194834at2"/>
<dbReference type="InterPro" id="IPR027383">
    <property type="entry name" value="Znf_put"/>
</dbReference>
<reference evidence="3 4" key="1">
    <citation type="submission" date="2018-12" db="EMBL/GenBank/DDBJ databases">
        <title>Bacillus ochoae sp. nov., Paenibacillus whitsoniae sp. nov., Paenibacillus spiritus sp. nov. Isolated from the Mars Exploration Rover during spacecraft assembly.</title>
        <authorList>
            <person name="Seuylemezian A."/>
            <person name="Vaishampayan P."/>
        </authorList>
    </citation>
    <scope>NUCLEOTIDE SEQUENCE [LARGE SCALE GENOMIC DNA]</scope>
    <source>
        <strain evidence="3 4">MER 54</strain>
    </source>
</reference>
<gene>
    <name evidence="3" type="ORF">EJQ19_21380</name>
</gene>
<keyword evidence="1" id="KW-0812">Transmembrane</keyword>
<comment type="caution">
    <text evidence="3">The sequence shown here is derived from an EMBL/GenBank/DDBJ whole genome shotgun (WGS) entry which is preliminary data.</text>
</comment>
<dbReference type="RefSeq" id="WP_126143275.1">
    <property type="nucleotide sequence ID" value="NZ_RXHU01000066.1"/>
</dbReference>
<organism evidence="3 4">
    <name type="scientific">Paenibacillus whitsoniae</name>
    <dbReference type="NCBI Taxonomy" id="2496558"/>
    <lineage>
        <taxon>Bacteria</taxon>
        <taxon>Bacillati</taxon>
        <taxon>Bacillota</taxon>
        <taxon>Bacilli</taxon>
        <taxon>Bacillales</taxon>
        <taxon>Paenibacillaceae</taxon>
        <taxon>Paenibacillus</taxon>
    </lineage>
</organism>
<dbReference type="AlphaFoldDB" id="A0A3S0A1X9"/>
<keyword evidence="1" id="KW-0472">Membrane</keyword>
<protein>
    <recommendedName>
        <fullName evidence="2">Putative zinc-finger domain-containing protein</fullName>
    </recommendedName>
</protein>
<evidence type="ECO:0000256" key="1">
    <source>
        <dbReference type="SAM" id="Phobius"/>
    </source>
</evidence>
<dbReference type="Pfam" id="PF13490">
    <property type="entry name" value="zf-HC2"/>
    <property type="match status" value="1"/>
</dbReference>
<dbReference type="Proteomes" id="UP000276128">
    <property type="component" value="Unassembled WGS sequence"/>
</dbReference>
<accession>A0A3S0A1X9</accession>
<sequence length="220" mass="24979">MEPRLNCQIVQDLLPNYIEGLTSDITNTSIQEHLATCGECRKVLEQMTRDSQEIKVVPPKHINFLKKVKRRQLIIAGTSVTIAVALLIGAYFLFGTRDFPVPASEAKIGEVFQTQDGTIHYRITANVKGFVSRVSTHGNGHTEVYRIFEHRQLFTKEKESAVTMPESWLSTKNTKTNQEKTGIYFEGINKDDRITIWEKGMTIPQATAEQEAAYQKYLGR</sequence>
<keyword evidence="1" id="KW-1133">Transmembrane helix</keyword>
<feature type="transmembrane region" description="Helical" evidence="1">
    <location>
        <begin position="73"/>
        <end position="94"/>
    </location>
</feature>
<evidence type="ECO:0000259" key="2">
    <source>
        <dbReference type="Pfam" id="PF13490"/>
    </source>
</evidence>
<dbReference type="EMBL" id="RXHU01000066">
    <property type="protein sequence ID" value="RTE07112.1"/>
    <property type="molecule type" value="Genomic_DNA"/>
</dbReference>
<evidence type="ECO:0000313" key="3">
    <source>
        <dbReference type="EMBL" id="RTE07112.1"/>
    </source>
</evidence>
<name>A0A3S0A1X9_9BACL</name>
<proteinExistence type="predicted"/>
<keyword evidence="4" id="KW-1185">Reference proteome</keyword>
<feature type="domain" description="Putative zinc-finger" evidence="2">
    <location>
        <begin position="7"/>
        <end position="41"/>
    </location>
</feature>
<evidence type="ECO:0000313" key="4">
    <source>
        <dbReference type="Proteomes" id="UP000276128"/>
    </source>
</evidence>